<proteinExistence type="predicted"/>
<dbReference type="Proteomes" id="UP001163603">
    <property type="component" value="Chromosome 1"/>
</dbReference>
<accession>A0ACC0ZIS3</accession>
<evidence type="ECO:0000313" key="2">
    <source>
        <dbReference type="Proteomes" id="UP001163603"/>
    </source>
</evidence>
<comment type="caution">
    <text evidence="1">The sequence shown here is derived from an EMBL/GenBank/DDBJ whole genome shotgun (WGS) entry which is preliminary data.</text>
</comment>
<evidence type="ECO:0000313" key="1">
    <source>
        <dbReference type="EMBL" id="KAJ0053010.1"/>
    </source>
</evidence>
<gene>
    <name evidence="1" type="ORF">Pint_03461</name>
</gene>
<name>A0ACC0ZIS3_9ROSI</name>
<protein>
    <submittedName>
        <fullName evidence="1">Uncharacterized protein</fullName>
    </submittedName>
</protein>
<keyword evidence="2" id="KW-1185">Reference proteome</keyword>
<organism evidence="1 2">
    <name type="scientific">Pistacia integerrima</name>
    <dbReference type="NCBI Taxonomy" id="434235"/>
    <lineage>
        <taxon>Eukaryota</taxon>
        <taxon>Viridiplantae</taxon>
        <taxon>Streptophyta</taxon>
        <taxon>Embryophyta</taxon>
        <taxon>Tracheophyta</taxon>
        <taxon>Spermatophyta</taxon>
        <taxon>Magnoliopsida</taxon>
        <taxon>eudicotyledons</taxon>
        <taxon>Gunneridae</taxon>
        <taxon>Pentapetalae</taxon>
        <taxon>rosids</taxon>
        <taxon>malvids</taxon>
        <taxon>Sapindales</taxon>
        <taxon>Anacardiaceae</taxon>
        <taxon>Pistacia</taxon>
    </lineage>
</organism>
<sequence>MICWDTGGSGIALGELRSGDLYDFKSMATLFFIGVVSITPTLPSLPLVKFIASAADTEDDDLEKEGGLSICIISVEMVGKQLQPLSACISLSHGENMTPSSAFTKTLSTPLSPAKDNALSSPKPTLVLMFSPSRRVALLVLCMNGTRMLLGYTGSRSVW</sequence>
<reference evidence="2" key="1">
    <citation type="journal article" date="2023" name="G3 (Bethesda)">
        <title>Genome assembly and association tests identify interacting loci associated with vigor, precocity, and sex in interspecific pistachio rootstocks.</title>
        <authorList>
            <person name="Palmer W."/>
            <person name="Jacygrad E."/>
            <person name="Sagayaradj S."/>
            <person name="Cavanaugh K."/>
            <person name="Han R."/>
            <person name="Bertier L."/>
            <person name="Beede B."/>
            <person name="Kafkas S."/>
            <person name="Golino D."/>
            <person name="Preece J."/>
            <person name="Michelmore R."/>
        </authorList>
    </citation>
    <scope>NUCLEOTIDE SEQUENCE [LARGE SCALE GENOMIC DNA]</scope>
</reference>
<dbReference type="EMBL" id="CM047736">
    <property type="protein sequence ID" value="KAJ0053010.1"/>
    <property type="molecule type" value="Genomic_DNA"/>
</dbReference>